<evidence type="ECO:0000256" key="3">
    <source>
        <dbReference type="ARBA" id="ARBA00022989"/>
    </source>
</evidence>
<dbReference type="Pfam" id="PF00002">
    <property type="entry name" value="7tm_2"/>
    <property type="match status" value="1"/>
</dbReference>
<evidence type="ECO:0000313" key="9">
    <source>
        <dbReference type="Proteomes" id="UP000031443"/>
    </source>
</evidence>
<keyword evidence="8" id="KW-0675">Receptor</keyword>
<dbReference type="Gene3D" id="2.60.220.50">
    <property type="match status" value="1"/>
</dbReference>
<feature type="transmembrane region" description="Helical" evidence="6">
    <location>
        <begin position="405"/>
        <end position="426"/>
    </location>
</feature>
<reference evidence="9" key="1">
    <citation type="journal article" date="2013" name="Nat. Genet.">
        <title>The draft genomes of soft-shell turtle and green sea turtle yield insights into the development and evolution of the turtle-specific body plan.</title>
        <authorList>
            <person name="Wang Z."/>
            <person name="Pascual-Anaya J."/>
            <person name="Zadissa A."/>
            <person name="Li W."/>
            <person name="Niimura Y."/>
            <person name="Huang Z."/>
            <person name="Li C."/>
            <person name="White S."/>
            <person name="Xiong Z."/>
            <person name="Fang D."/>
            <person name="Wang B."/>
            <person name="Ming Y."/>
            <person name="Chen Y."/>
            <person name="Zheng Y."/>
            <person name="Kuraku S."/>
            <person name="Pignatelli M."/>
            <person name="Herrero J."/>
            <person name="Beal K."/>
            <person name="Nozawa M."/>
            <person name="Li Q."/>
            <person name="Wang J."/>
            <person name="Zhang H."/>
            <person name="Yu L."/>
            <person name="Shigenobu S."/>
            <person name="Wang J."/>
            <person name="Liu J."/>
            <person name="Flicek P."/>
            <person name="Searle S."/>
            <person name="Wang J."/>
            <person name="Kuratani S."/>
            <person name="Yin Y."/>
            <person name="Aken B."/>
            <person name="Zhang G."/>
            <person name="Irie N."/>
        </authorList>
    </citation>
    <scope>NUCLEOTIDE SEQUENCE [LARGE SCALE GENOMIC DNA]</scope>
</reference>
<dbReference type="CDD" id="cd15442">
    <property type="entry name" value="7tmB2_GPR97"/>
    <property type="match status" value="1"/>
</dbReference>
<name>M7BKH7_CHEMY</name>
<evidence type="ECO:0000256" key="4">
    <source>
        <dbReference type="ARBA" id="ARBA00023136"/>
    </source>
</evidence>
<dbReference type="GO" id="GO:0007166">
    <property type="term" value="P:cell surface receptor signaling pathway"/>
    <property type="evidence" value="ECO:0007669"/>
    <property type="project" value="InterPro"/>
</dbReference>
<keyword evidence="3 6" id="KW-1133">Transmembrane helix</keyword>
<feature type="transmembrane region" description="Helical" evidence="6">
    <location>
        <begin position="295"/>
        <end position="320"/>
    </location>
</feature>
<gene>
    <name evidence="8" type="ORF">UY3_10322</name>
</gene>
<dbReference type="PRINTS" id="PR00249">
    <property type="entry name" value="GPCRSECRETIN"/>
</dbReference>
<feature type="region of interest" description="Disordered" evidence="5">
    <location>
        <begin position="559"/>
        <end position="578"/>
    </location>
</feature>
<dbReference type="PANTHER" id="PTHR12011">
    <property type="entry name" value="ADHESION G-PROTEIN COUPLED RECEPTOR"/>
    <property type="match status" value="1"/>
</dbReference>
<dbReference type="GO" id="GO:0005886">
    <property type="term" value="C:plasma membrane"/>
    <property type="evidence" value="ECO:0007669"/>
    <property type="project" value="TreeGrafter"/>
</dbReference>
<comment type="subcellular location">
    <subcellularLocation>
        <location evidence="1">Membrane</location>
        <topology evidence="1">Multi-pass membrane protein</topology>
    </subcellularLocation>
</comment>
<organism evidence="8 9">
    <name type="scientific">Chelonia mydas</name>
    <name type="common">Green sea-turtle</name>
    <name type="synonym">Chelonia agassizi</name>
    <dbReference type="NCBI Taxonomy" id="8469"/>
    <lineage>
        <taxon>Eukaryota</taxon>
        <taxon>Metazoa</taxon>
        <taxon>Chordata</taxon>
        <taxon>Craniata</taxon>
        <taxon>Vertebrata</taxon>
        <taxon>Euteleostomi</taxon>
        <taxon>Archelosauria</taxon>
        <taxon>Testudinata</taxon>
        <taxon>Testudines</taxon>
        <taxon>Cryptodira</taxon>
        <taxon>Durocryptodira</taxon>
        <taxon>Americhelydia</taxon>
        <taxon>Chelonioidea</taxon>
        <taxon>Cheloniidae</taxon>
        <taxon>Chelonia</taxon>
    </lineage>
</organism>
<evidence type="ECO:0000256" key="6">
    <source>
        <dbReference type="SAM" id="Phobius"/>
    </source>
</evidence>
<evidence type="ECO:0000259" key="7">
    <source>
        <dbReference type="PROSITE" id="PS50261"/>
    </source>
</evidence>
<sequence length="578" mass="63652">MALPLGLMHCGDDLFPPLMSLTDPGGFVHFLFVPDCVRGQDKCQALQKEPRGDSYPSCCDIGLIEGDLPVQLESARKITSIPASCEELLQENNTFCSCVRDKIHSFWPDFEEYLTGNDVNESIIDITGAKARVQNVRTSIAHDLIFTLPLNEVPKELDTSVKRNVSNIKLPRGLFQSIHNETDYVKVAVLVLDVGQVGLFKDPDQTGTMLDNVMVSVKVGGRQITRLNECVELTFSHGLLPQNVTRQCVFWDTKKGAFQAGPAAAALPLVPRRSALPSPRLQQNPSLDNATAQKLFTIADVGCGISMVFSALTISLYFALRFTYKILKSNDTAKIHVNLTSSLLLLNLAYLLRRIFSLGHTGLCKGIGGFTHYSLLCCFTWMAIEAFQLYLLVIKVTNIYMRHYMAKLSLVGWGFPALVVTITGSMNSYGKYTIMDMANRTTVTLCWIDSAHLVVHYVTNCSYFGLILLFNTLVLVVVAWKLFSLQRATAGKEEKIQAWKGGLTVLGLSCLLGGTWGLAFFTYGAMSVPAAYLFTGLNSLQGLFIFIWFTVLYYPKKGATTSSSSSGKNGKVTTASHS</sequence>
<feature type="transmembrane region" description="Helical" evidence="6">
    <location>
        <begin position="503"/>
        <end position="525"/>
    </location>
</feature>
<dbReference type="eggNOG" id="KOG4193">
    <property type="taxonomic scope" value="Eukaryota"/>
</dbReference>
<feature type="transmembrane region" description="Helical" evidence="6">
    <location>
        <begin position="332"/>
        <end position="352"/>
    </location>
</feature>
<dbReference type="InterPro" id="IPR046338">
    <property type="entry name" value="GAIN_dom_sf"/>
</dbReference>
<dbReference type="EMBL" id="KB540019">
    <property type="protein sequence ID" value="EMP32533.1"/>
    <property type="molecule type" value="Genomic_DNA"/>
</dbReference>
<feature type="transmembrane region" description="Helical" evidence="6">
    <location>
        <begin position="372"/>
        <end position="393"/>
    </location>
</feature>
<accession>M7BKH7</accession>
<proteinExistence type="predicted"/>
<dbReference type="GO" id="GO:0004930">
    <property type="term" value="F:G protein-coupled receptor activity"/>
    <property type="evidence" value="ECO:0007669"/>
    <property type="project" value="InterPro"/>
</dbReference>
<dbReference type="Gene3D" id="1.20.1070.10">
    <property type="entry name" value="Rhodopsin 7-helix transmembrane proteins"/>
    <property type="match status" value="1"/>
</dbReference>
<keyword evidence="2 6" id="KW-0812">Transmembrane</keyword>
<evidence type="ECO:0000256" key="2">
    <source>
        <dbReference type="ARBA" id="ARBA00022692"/>
    </source>
</evidence>
<dbReference type="InterPro" id="IPR000832">
    <property type="entry name" value="GPCR_2_secretin-like"/>
</dbReference>
<evidence type="ECO:0000313" key="8">
    <source>
        <dbReference type="EMBL" id="EMP32533.1"/>
    </source>
</evidence>
<dbReference type="GO" id="GO:0007189">
    <property type="term" value="P:adenylate cyclase-activating G protein-coupled receptor signaling pathway"/>
    <property type="evidence" value="ECO:0007669"/>
    <property type="project" value="TreeGrafter"/>
</dbReference>
<feature type="transmembrane region" description="Helical" evidence="6">
    <location>
        <begin position="531"/>
        <end position="554"/>
    </location>
</feature>
<evidence type="ECO:0000256" key="1">
    <source>
        <dbReference type="ARBA" id="ARBA00004141"/>
    </source>
</evidence>
<keyword evidence="9" id="KW-1185">Reference proteome</keyword>
<feature type="transmembrane region" description="Helical" evidence="6">
    <location>
        <begin position="463"/>
        <end position="483"/>
    </location>
</feature>
<dbReference type="PANTHER" id="PTHR12011:SF285">
    <property type="entry name" value="ADHESION G PROTEIN-COUPLED RECEPTOR G3"/>
    <property type="match status" value="1"/>
</dbReference>
<keyword evidence="4 6" id="KW-0472">Membrane</keyword>
<dbReference type="Proteomes" id="UP000031443">
    <property type="component" value="Unassembled WGS sequence"/>
</dbReference>
<dbReference type="PROSITE" id="PS50261">
    <property type="entry name" value="G_PROTEIN_RECEP_F2_4"/>
    <property type="match status" value="1"/>
</dbReference>
<protein>
    <submittedName>
        <fullName evidence="8">Putative G-protein coupled receptor 97</fullName>
    </submittedName>
</protein>
<feature type="domain" description="G-protein coupled receptors family 2 profile 2" evidence="7">
    <location>
        <begin position="295"/>
        <end position="553"/>
    </location>
</feature>
<dbReference type="InterPro" id="IPR017981">
    <property type="entry name" value="GPCR_2-like_7TM"/>
</dbReference>
<evidence type="ECO:0000256" key="5">
    <source>
        <dbReference type="SAM" id="MobiDB-lite"/>
    </source>
</evidence>
<dbReference type="AlphaFoldDB" id="M7BKH7"/>
<dbReference type="FunFam" id="1.20.1070.10:FF:000222">
    <property type="entry name" value="Adhesion G protein-coupled receptor G3"/>
    <property type="match status" value="1"/>
</dbReference>
<dbReference type="STRING" id="8469.M7BKH7"/>